<dbReference type="KEGG" id="ant:Arnit_1578"/>
<dbReference type="STRING" id="572480.Arnit_1578"/>
<evidence type="ECO:0008006" key="4">
    <source>
        <dbReference type="Google" id="ProtNLM"/>
    </source>
</evidence>
<dbReference type="OrthoDB" id="3457556at2"/>
<feature type="transmembrane region" description="Helical" evidence="1">
    <location>
        <begin position="201"/>
        <end position="223"/>
    </location>
</feature>
<proteinExistence type="predicted"/>
<gene>
    <name evidence="2" type="ordered locus">Arnit_1578</name>
</gene>
<dbReference type="HOGENOM" id="CLU_054358_0_0_7"/>
<feature type="transmembrane region" description="Helical" evidence="1">
    <location>
        <begin position="287"/>
        <end position="305"/>
    </location>
</feature>
<name>D5V665_ARCNC</name>
<evidence type="ECO:0000313" key="3">
    <source>
        <dbReference type="Proteomes" id="UP000000939"/>
    </source>
</evidence>
<feature type="transmembrane region" description="Helical" evidence="1">
    <location>
        <begin position="32"/>
        <end position="54"/>
    </location>
</feature>
<evidence type="ECO:0000313" key="2">
    <source>
        <dbReference type="EMBL" id="ADG93232.1"/>
    </source>
</evidence>
<dbReference type="AlphaFoldDB" id="D5V665"/>
<dbReference type="EMBL" id="CP001999">
    <property type="protein sequence ID" value="ADG93232.1"/>
    <property type="molecule type" value="Genomic_DNA"/>
</dbReference>
<feature type="transmembrane region" description="Helical" evidence="1">
    <location>
        <begin position="127"/>
        <end position="145"/>
    </location>
</feature>
<protein>
    <recommendedName>
        <fullName evidence="4">EamA domain-containing protein</fullName>
    </recommendedName>
</protein>
<accession>D5V665</accession>
<dbReference type="RefSeq" id="WP_013135377.1">
    <property type="nucleotide sequence ID" value="NC_014166.1"/>
</dbReference>
<keyword evidence="1" id="KW-1133">Transmembrane helix</keyword>
<reference evidence="2 3" key="1">
    <citation type="journal article" date="2010" name="Stand. Genomic Sci.">
        <title>Complete genome sequence of Arcobacter nitrofigilis type strain (CI).</title>
        <authorList>
            <person name="Pati A."/>
            <person name="Gronow S."/>
            <person name="Lapidus A."/>
            <person name="Copeland A."/>
            <person name="Glavina Del Rio T."/>
            <person name="Nolan M."/>
            <person name="Lucas S."/>
            <person name="Tice H."/>
            <person name="Cheng J.F."/>
            <person name="Han C."/>
            <person name="Chertkov O."/>
            <person name="Bruce D."/>
            <person name="Tapia R."/>
            <person name="Goodwin L."/>
            <person name="Pitluck S."/>
            <person name="Liolios K."/>
            <person name="Ivanova N."/>
            <person name="Mavromatis K."/>
            <person name="Chen A."/>
            <person name="Palaniappan K."/>
            <person name="Land M."/>
            <person name="Hauser L."/>
            <person name="Chang Y.J."/>
            <person name="Jeffries C.D."/>
            <person name="Detter J.C."/>
            <person name="Rohde M."/>
            <person name="Goker M."/>
            <person name="Bristow J."/>
            <person name="Eisen J.A."/>
            <person name="Markowitz V."/>
            <person name="Hugenholtz P."/>
            <person name="Klenk H.P."/>
            <person name="Kyrpides N.C."/>
        </authorList>
    </citation>
    <scope>NUCLEOTIDE SEQUENCE [LARGE SCALE GENOMIC DNA]</scope>
    <source>
        <strain evidence="3">ATCC 33309 / DSM 7299 / CCUG 15893 / LMG 7604 / NCTC 12251 / CI</strain>
    </source>
</reference>
<feature type="transmembrane region" description="Helical" evidence="1">
    <location>
        <begin position="151"/>
        <end position="171"/>
    </location>
</feature>
<dbReference type="Pfam" id="PF13536">
    <property type="entry name" value="EmrE"/>
    <property type="match status" value="1"/>
</dbReference>
<feature type="transmembrane region" description="Helical" evidence="1">
    <location>
        <begin position="66"/>
        <end position="87"/>
    </location>
</feature>
<keyword evidence="3" id="KW-1185">Reference proteome</keyword>
<feature type="transmembrane region" description="Helical" evidence="1">
    <location>
        <begin position="99"/>
        <end position="120"/>
    </location>
</feature>
<dbReference type="eggNOG" id="COG0697">
    <property type="taxonomic scope" value="Bacteria"/>
</dbReference>
<dbReference type="Proteomes" id="UP000000939">
    <property type="component" value="Chromosome"/>
</dbReference>
<keyword evidence="1" id="KW-0472">Membrane</keyword>
<organism evidence="2 3">
    <name type="scientific">Arcobacter nitrofigilis (strain ATCC 33309 / DSM 7299 / CCUG 15893 / LMG 7604 / NCTC 12251 / CI)</name>
    <name type="common">Campylobacter nitrofigilis</name>
    <dbReference type="NCBI Taxonomy" id="572480"/>
    <lineage>
        <taxon>Bacteria</taxon>
        <taxon>Pseudomonadati</taxon>
        <taxon>Campylobacterota</taxon>
        <taxon>Epsilonproteobacteria</taxon>
        <taxon>Campylobacterales</taxon>
        <taxon>Arcobacteraceae</taxon>
        <taxon>Arcobacter</taxon>
    </lineage>
</organism>
<evidence type="ECO:0000256" key="1">
    <source>
        <dbReference type="SAM" id="Phobius"/>
    </source>
</evidence>
<feature type="transmembrane region" description="Helical" evidence="1">
    <location>
        <begin position="229"/>
        <end position="249"/>
    </location>
</feature>
<sequence length="313" mass="34657" precursor="true">MFKLIVLGIIAGAFFSTTFVLNELMSVSGGHWLWSASLRYFFMILFLFFVLLFQGGIQRVIDVCKLYISNYIFWTISGTIGFGFFYALICFSADFSPGWVIAATWQFTVVATLFVLMFFGKKFPKKIWFFSALVFIGVCLVNLSHMDSFDLKALLLGGFPILVASFCYPIGNQLVWEAKNGNHKNVPQIKSKLLNNAFNKVFLLSLGSLPLWFILIAIIQPQAPSDSQVFNSALVALFSGVFATSIFLYARNIAKDSNEIAAVDATQASEVVFALIGGIVFLGSGSLNPTSIVGLTLIMVGLFLFTKYQNTIK</sequence>
<dbReference type="InterPro" id="IPR032713">
    <property type="entry name" value="EmrE"/>
</dbReference>
<keyword evidence="1" id="KW-0812">Transmembrane</keyword>